<protein>
    <submittedName>
        <fullName evidence="3">Uncharacterized protein</fullName>
    </submittedName>
</protein>
<proteinExistence type="predicted"/>
<dbReference type="WBParaSite" id="ACRNAN_scaffold7823.g6876.t1">
    <property type="protein sequence ID" value="ACRNAN_scaffold7823.g6876.t1"/>
    <property type="gene ID" value="ACRNAN_scaffold7823.g6876"/>
</dbReference>
<dbReference type="AlphaFoldDB" id="A0A914EHL5"/>
<organism evidence="2 3">
    <name type="scientific">Acrobeloides nanus</name>
    <dbReference type="NCBI Taxonomy" id="290746"/>
    <lineage>
        <taxon>Eukaryota</taxon>
        <taxon>Metazoa</taxon>
        <taxon>Ecdysozoa</taxon>
        <taxon>Nematoda</taxon>
        <taxon>Chromadorea</taxon>
        <taxon>Rhabditida</taxon>
        <taxon>Tylenchina</taxon>
        <taxon>Cephalobomorpha</taxon>
        <taxon>Cephaloboidea</taxon>
        <taxon>Cephalobidae</taxon>
        <taxon>Acrobeloides</taxon>
    </lineage>
</organism>
<reference evidence="3" key="1">
    <citation type="submission" date="2022-11" db="UniProtKB">
        <authorList>
            <consortium name="WormBaseParasite"/>
        </authorList>
    </citation>
    <scope>IDENTIFICATION</scope>
</reference>
<dbReference type="Proteomes" id="UP000887540">
    <property type="component" value="Unplaced"/>
</dbReference>
<evidence type="ECO:0000313" key="3">
    <source>
        <dbReference type="WBParaSite" id="ACRNAN_scaffold7823.g6876.t1"/>
    </source>
</evidence>
<evidence type="ECO:0000313" key="2">
    <source>
        <dbReference type="Proteomes" id="UP000887540"/>
    </source>
</evidence>
<accession>A0A914EHL5</accession>
<feature type="region of interest" description="Disordered" evidence="1">
    <location>
        <begin position="493"/>
        <end position="512"/>
    </location>
</feature>
<name>A0A914EHL5_9BILA</name>
<keyword evidence="2" id="KW-1185">Reference proteome</keyword>
<sequence length="532" mass="62554">MNSAYHIEYLCDDLIGNQRVYDDNFLFATHVIERLLENRNVDLLAVAPYSNFTTTIHKLESLIGFNSASFKTICAHEDLFERFLFAFASMVKWKFVQDTHYFRETAYAYFLSSYLDNFLPTTDQKLTSVKNSDWFVVNPNSSAVVNSPLKLLRPEVIESSFASEFTYVPTFRNLYPKLYQFINHLIRFLTTLDTWPNVMQLVTLKHIMEHYYKFLVSETNDRDFMSFKLRLRNKPPFFHWLHDFLRRMLEDWPTDWSYITIVELWQLLVCPQNLFQDENKLRQFMSSSSSTYIDLIDIIIIRVIEADMLNPSLGPFMDYLIEEMFSEANVRLLEKFEVPMCDYLLIVREKIQITYENEKAKSVLQTQTKLSLLERIFSYLRSFDLPSSQYNLSRLEKYLNATTNRINSLSIPGDSMLNVSKSYNISLTTSQDSPRTPIKIPDHAVDRRTKLFHLTPPGRAQVINRQAKFDFKSCSKEISLLYPAKQWWQNAEHRSGLDRSNKSTNRNRKAQAEPKQIKIALCLFPHSSLLIP</sequence>
<evidence type="ECO:0000256" key="1">
    <source>
        <dbReference type="SAM" id="MobiDB-lite"/>
    </source>
</evidence>